<accession>A0ABU0M2N8</accession>
<protein>
    <submittedName>
        <fullName evidence="2">NAD(P)H-dependent FMN reductase</fullName>
    </submittedName>
</protein>
<evidence type="ECO:0000259" key="1">
    <source>
        <dbReference type="Pfam" id="PF03358"/>
    </source>
</evidence>
<gene>
    <name evidence="2" type="ORF">QO015_000826</name>
</gene>
<comment type="caution">
    <text evidence="2">The sequence shown here is derived from an EMBL/GenBank/DDBJ whole genome shotgun (WGS) entry which is preliminary data.</text>
</comment>
<dbReference type="SUPFAM" id="SSF52218">
    <property type="entry name" value="Flavoproteins"/>
    <property type="match status" value="1"/>
</dbReference>
<feature type="domain" description="NADPH-dependent FMN reductase-like" evidence="1">
    <location>
        <begin position="6"/>
        <end position="149"/>
    </location>
</feature>
<keyword evidence="3" id="KW-1185">Reference proteome</keyword>
<dbReference type="EMBL" id="JAUSWJ010000001">
    <property type="protein sequence ID" value="MDQ0515213.1"/>
    <property type="molecule type" value="Genomic_DNA"/>
</dbReference>
<evidence type="ECO:0000313" key="3">
    <source>
        <dbReference type="Proteomes" id="UP001223743"/>
    </source>
</evidence>
<evidence type="ECO:0000313" key="2">
    <source>
        <dbReference type="EMBL" id="MDQ0515213.1"/>
    </source>
</evidence>
<dbReference type="InterPro" id="IPR005025">
    <property type="entry name" value="FMN_Rdtase-like_dom"/>
</dbReference>
<organism evidence="2 3">
    <name type="scientific">Kaistia geumhonensis</name>
    <dbReference type="NCBI Taxonomy" id="410839"/>
    <lineage>
        <taxon>Bacteria</taxon>
        <taxon>Pseudomonadati</taxon>
        <taxon>Pseudomonadota</taxon>
        <taxon>Alphaproteobacteria</taxon>
        <taxon>Hyphomicrobiales</taxon>
        <taxon>Kaistiaceae</taxon>
        <taxon>Kaistia</taxon>
    </lineage>
</organism>
<dbReference type="Gene3D" id="3.40.50.360">
    <property type="match status" value="1"/>
</dbReference>
<dbReference type="RefSeq" id="WP_266281258.1">
    <property type="nucleotide sequence ID" value="NZ_JAPKNF010000001.1"/>
</dbReference>
<dbReference type="PANTHER" id="PTHR30543">
    <property type="entry name" value="CHROMATE REDUCTASE"/>
    <property type="match status" value="1"/>
</dbReference>
<dbReference type="Pfam" id="PF03358">
    <property type="entry name" value="FMN_red"/>
    <property type="match status" value="1"/>
</dbReference>
<proteinExistence type="predicted"/>
<dbReference type="Proteomes" id="UP001223743">
    <property type="component" value="Unassembled WGS sequence"/>
</dbReference>
<dbReference type="PANTHER" id="PTHR30543:SF21">
    <property type="entry name" value="NAD(P)H-DEPENDENT FMN REDUCTASE LOT6"/>
    <property type="match status" value="1"/>
</dbReference>
<reference evidence="2 3" key="1">
    <citation type="submission" date="2023-07" db="EMBL/GenBank/DDBJ databases">
        <title>Genomic Encyclopedia of Type Strains, Phase IV (KMG-IV): sequencing the most valuable type-strain genomes for metagenomic binning, comparative biology and taxonomic classification.</title>
        <authorList>
            <person name="Goeker M."/>
        </authorList>
    </citation>
    <scope>NUCLEOTIDE SEQUENCE [LARGE SCALE GENOMIC DNA]</scope>
    <source>
        <strain evidence="2 3">B1-1</strain>
    </source>
</reference>
<name>A0ABU0M2N8_9HYPH</name>
<dbReference type="InterPro" id="IPR029039">
    <property type="entry name" value="Flavoprotein-like_sf"/>
</dbReference>
<sequence length="194" mass="21037">MSGTLKLHVVTVSTRPGRVGPKVADWFTGFAAAHGAFEPVPVDLADFNLPVFDEPHHPRLRKYEHDHTKAWSASVDAADAFAFVTPEYNYFAPPSLVNALTFLAAEWAYKPVGLVSYGGLSAGLRAAQSEKLVMTTLKMMPLPEGVAIPMVGTLIDKEGVFRPNDLIEASARSMLDELHRWAGALKPLRAPVSG</sequence>
<dbReference type="InterPro" id="IPR050712">
    <property type="entry name" value="NAD(P)H-dep_reductase"/>
</dbReference>